<evidence type="ECO:0000313" key="2">
    <source>
        <dbReference type="EMBL" id="CAK0813750.1"/>
    </source>
</evidence>
<organism evidence="2 3">
    <name type="scientific">Prorocentrum cordatum</name>
    <dbReference type="NCBI Taxonomy" id="2364126"/>
    <lineage>
        <taxon>Eukaryota</taxon>
        <taxon>Sar</taxon>
        <taxon>Alveolata</taxon>
        <taxon>Dinophyceae</taxon>
        <taxon>Prorocentrales</taxon>
        <taxon>Prorocentraceae</taxon>
        <taxon>Prorocentrum</taxon>
    </lineage>
</organism>
<dbReference type="EMBL" id="CAUYUJ010005464">
    <property type="protein sequence ID" value="CAK0813750.1"/>
    <property type="molecule type" value="Genomic_DNA"/>
</dbReference>
<comment type="caution">
    <text evidence="2">The sequence shown here is derived from an EMBL/GenBank/DDBJ whole genome shotgun (WGS) entry which is preliminary data.</text>
</comment>
<name>A0ABN9R6Y3_9DINO</name>
<reference evidence="2" key="1">
    <citation type="submission" date="2023-10" db="EMBL/GenBank/DDBJ databases">
        <authorList>
            <person name="Chen Y."/>
            <person name="Shah S."/>
            <person name="Dougan E. K."/>
            <person name="Thang M."/>
            <person name="Chan C."/>
        </authorList>
    </citation>
    <scope>NUCLEOTIDE SEQUENCE [LARGE SCALE GENOMIC DNA]</scope>
</reference>
<evidence type="ECO:0000256" key="1">
    <source>
        <dbReference type="SAM" id="MobiDB-lite"/>
    </source>
</evidence>
<protein>
    <submittedName>
        <fullName evidence="2">Uncharacterized protein</fullName>
    </submittedName>
</protein>
<evidence type="ECO:0000313" key="3">
    <source>
        <dbReference type="Proteomes" id="UP001189429"/>
    </source>
</evidence>
<accession>A0ABN9R6Y3</accession>
<sequence length="52" mass="5518">VTPRYKPAAEGDRSWSSTGWVSGSKAQKKSEEYTSELASAIADAVEISLSNA</sequence>
<feature type="region of interest" description="Disordered" evidence="1">
    <location>
        <begin position="1"/>
        <end position="26"/>
    </location>
</feature>
<gene>
    <name evidence="2" type="ORF">PCOR1329_LOCUS17567</name>
</gene>
<proteinExistence type="predicted"/>
<feature type="compositionally biased region" description="Polar residues" evidence="1">
    <location>
        <begin position="14"/>
        <end position="25"/>
    </location>
</feature>
<dbReference type="Proteomes" id="UP001189429">
    <property type="component" value="Unassembled WGS sequence"/>
</dbReference>
<feature type="non-terminal residue" evidence="2">
    <location>
        <position position="1"/>
    </location>
</feature>
<keyword evidence="3" id="KW-1185">Reference proteome</keyword>
<feature type="non-terminal residue" evidence="2">
    <location>
        <position position="52"/>
    </location>
</feature>